<feature type="region of interest" description="Disordered" evidence="2">
    <location>
        <begin position="1"/>
        <end position="30"/>
    </location>
</feature>
<organism evidence="3 4">
    <name type="scientific">Phytophthora lilii</name>
    <dbReference type="NCBI Taxonomy" id="2077276"/>
    <lineage>
        <taxon>Eukaryota</taxon>
        <taxon>Sar</taxon>
        <taxon>Stramenopiles</taxon>
        <taxon>Oomycota</taxon>
        <taxon>Peronosporomycetes</taxon>
        <taxon>Peronosporales</taxon>
        <taxon>Peronosporaceae</taxon>
        <taxon>Phytophthora</taxon>
    </lineage>
</organism>
<keyword evidence="4" id="KW-1185">Reference proteome</keyword>
<dbReference type="AlphaFoldDB" id="A0A9W6U300"/>
<dbReference type="EMBL" id="BSXW01000539">
    <property type="protein sequence ID" value="GMF25011.1"/>
    <property type="molecule type" value="Genomic_DNA"/>
</dbReference>
<gene>
    <name evidence="3" type="ORF">Plil01_001029100</name>
</gene>
<protein>
    <submittedName>
        <fullName evidence="3">Unnamed protein product</fullName>
    </submittedName>
</protein>
<dbReference type="Proteomes" id="UP001165083">
    <property type="component" value="Unassembled WGS sequence"/>
</dbReference>
<name>A0A9W6U300_9STRA</name>
<comment type="caution">
    <text evidence="3">The sequence shown here is derived from an EMBL/GenBank/DDBJ whole genome shotgun (WGS) entry which is preliminary data.</text>
</comment>
<keyword evidence="1" id="KW-0175">Coiled coil</keyword>
<evidence type="ECO:0000313" key="3">
    <source>
        <dbReference type="EMBL" id="GMF25011.1"/>
    </source>
</evidence>
<evidence type="ECO:0000256" key="1">
    <source>
        <dbReference type="SAM" id="Coils"/>
    </source>
</evidence>
<accession>A0A9W6U300</accession>
<evidence type="ECO:0000313" key="4">
    <source>
        <dbReference type="Proteomes" id="UP001165083"/>
    </source>
</evidence>
<feature type="coiled-coil region" evidence="1">
    <location>
        <begin position="302"/>
        <end position="329"/>
    </location>
</feature>
<reference evidence="3" key="1">
    <citation type="submission" date="2023-04" db="EMBL/GenBank/DDBJ databases">
        <title>Phytophthora lilii NBRC 32176.</title>
        <authorList>
            <person name="Ichikawa N."/>
            <person name="Sato H."/>
            <person name="Tonouchi N."/>
        </authorList>
    </citation>
    <scope>NUCLEOTIDE SEQUENCE</scope>
    <source>
        <strain evidence="3">NBRC 32176</strain>
    </source>
</reference>
<sequence>MTRRRKDFTPGDGEAQHGVLSGVDEDMKPKLSDVDNDAKTILNDYYPQLHSKRIKIPFRLTPVVETKHGIKNHSTHYFGKPTDSKPLDFMAVDKYNKHKEVSGEARKGLMRTIRWMDTFSLLLNGIEDIDRSEEYDHDDNLQKLHDDSEAAFQAFGKAQKRYEEAKTAVKGLNSKAARCGDISNESDKGSLFSEVKKYNHDSKGKRDVEDFANRQDQRSIKETMNGMINTVSGSGLKGRGLGGAGVAPLEGVVRRGRTYNLNEIQGLATPSSYICRQLGSSIDNKTLFKEILAITHLQYNFHDRLEDPLESLRAEYDKLKGELELGNDNPSIIKQLKSASVDMYSNS</sequence>
<proteinExistence type="predicted"/>
<evidence type="ECO:0000256" key="2">
    <source>
        <dbReference type="SAM" id="MobiDB-lite"/>
    </source>
</evidence>